<keyword evidence="3" id="KW-1185">Reference proteome</keyword>
<protein>
    <recommendedName>
        <fullName evidence="1">CRIB domain-containing protein</fullName>
    </recommendedName>
</protein>
<organism evidence="2 3">
    <name type="scientific">Naumovozyma castellii</name>
    <name type="common">Yeast</name>
    <name type="synonym">Saccharomyces castellii</name>
    <dbReference type="NCBI Taxonomy" id="27288"/>
    <lineage>
        <taxon>Eukaryota</taxon>
        <taxon>Fungi</taxon>
        <taxon>Dikarya</taxon>
        <taxon>Ascomycota</taxon>
        <taxon>Saccharomycotina</taxon>
        <taxon>Saccharomycetes</taxon>
        <taxon>Saccharomycetales</taxon>
        <taxon>Saccharomycetaceae</taxon>
        <taxon>Naumovozyma</taxon>
    </lineage>
</organism>
<evidence type="ECO:0000313" key="3">
    <source>
        <dbReference type="Proteomes" id="UP000001640"/>
    </source>
</evidence>
<gene>
    <name evidence="2" type="primary">NCAS0F02800</name>
    <name evidence="2" type="ordered locus">NCAS_0F02800</name>
</gene>
<name>G0VGZ3_NAUCA</name>
<accession>G0VGZ3</accession>
<sequence>MLRFSATTKMSSPPTDLQNLPRMKSIWLDEDQEIEKLYSIQAEQFMNSGDHVDAMNITLLNSDVPKLENTENILLLPTKNPERIENSRSVSEEKKVKNSRKRKLFSFFKNINSRFLSDASTRPASNDNISKPFGFQHISHAGSKESATLEPEVTILPSVEVPKERKTLSKAFVTDSIPLKQDAEHMLFNELERTPASRRIRASSSISPNSSVFDRIVSTTSTAPTTSDSPPGSPLLQHVQRKPRHNRVACLPPTLTSPNDISSELLREAPMVPPIIFPKNEKIFTRTQPTIEEEWLNEPPNDTSLYYEQFTSRPAPLTYRDSFF</sequence>
<reference key="2">
    <citation type="submission" date="2011-08" db="EMBL/GenBank/DDBJ databases">
        <title>Genome sequence of Naumovozyma castellii.</title>
        <authorList>
            <person name="Gordon J.L."/>
            <person name="Armisen D."/>
            <person name="Proux-Wera E."/>
            <person name="OhEigeartaigh S.S."/>
            <person name="Byrne K.P."/>
            <person name="Wolfe K.H."/>
        </authorList>
    </citation>
    <scope>NUCLEOTIDE SEQUENCE</scope>
    <source>
        <strain>Type strain:CBS 4309</strain>
    </source>
</reference>
<dbReference type="STRING" id="1064592.G0VGZ3"/>
<evidence type="ECO:0000313" key="2">
    <source>
        <dbReference type="EMBL" id="CCC70764.1"/>
    </source>
</evidence>
<dbReference type="RefSeq" id="XP_003677119.1">
    <property type="nucleotide sequence ID" value="XM_003677071.1"/>
</dbReference>
<feature type="domain" description="CRIB" evidence="1">
    <location>
        <begin position="129"/>
        <end position="142"/>
    </location>
</feature>
<dbReference type="GeneID" id="96904412"/>
<dbReference type="AlphaFoldDB" id="G0VGZ3"/>
<dbReference type="InParanoid" id="G0VGZ3"/>
<reference evidence="2 3" key="1">
    <citation type="journal article" date="2011" name="Proc. Natl. Acad. Sci. U.S.A.">
        <title>Evolutionary erosion of yeast sex chromosomes by mating-type switching accidents.</title>
        <authorList>
            <person name="Gordon J.L."/>
            <person name="Armisen D."/>
            <person name="Proux-Wera E."/>
            <person name="Oheigeartaigh S.S."/>
            <person name="Byrne K.P."/>
            <person name="Wolfe K.H."/>
        </authorList>
    </citation>
    <scope>NUCLEOTIDE SEQUENCE [LARGE SCALE GENOMIC DNA]</scope>
    <source>
        <strain evidence="3">ATCC 76901 / BCRC 22586 / CBS 4309 / NBRC 1992 / NRRL Y-12630</strain>
    </source>
</reference>
<dbReference type="HOGENOM" id="CLU_858140_0_0_1"/>
<proteinExistence type="predicted"/>
<dbReference type="Proteomes" id="UP000001640">
    <property type="component" value="Chromosome 6"/>
</dbReference>
<dbReference type="KEGG" id="ncs:NCAS_0F02800"/>
<dbReference type="EMBL" id="HE576757">
    <property type="protein sequence ID" value="CCC70764.1"/>
    <property type="molecule type" value="Genomic_DNA"/>
</dbReference>
<dbReference type="PROSITE" id="PS50108">
    <property type="entry name" value="CRIB"/>
    <property type="match status" value="1"/>
</dbReference>
<dbReference type="OMA" id="PRMKSIW"/>
<dbReference type="OrthoDB" id="4070688at2759"/>
<evidence type="ECO:0000259" key="1">
    <source>
        <dbReference type="PROSITE" id="PS50108"/>
    </source>
</evidence>
<dbReference type="InterPro" id="IPR000095">
    <property type="entry name" value="CRIB_dom"/>
</dbReference>